<proteinExistence type="predicted"/>
<dbReference type="AlphaFoldDB" id="E6LEM6"/>
<dbReference type="HOGENOM" id="CLU_149386_1_0_9"/>
<evidence type="ECO:0000313" key="2">
    <source>
        <dbReference type="Proteomes" id="UP000010296"/>
    </source>
</evidence>
<dbReference type="STRING" id="888064.HMPREF9088_0816"/>
<evidence type="ECO:0000313" key="1">
    <source>
        <dbReference type="EMBL" id="EFU74339.1"/>
    </source>
</evidence>
<name>E6LEM6_ENTI1</name>
<gene>
    <name evidence="1" type="ORF">HMPREF9088_0816</name>
</gene>
<evidence type="ECO:0008006" key="3">
    <source>
        <dbReference type="Google" id="ProtNLM"/>
    </source>
</evidence>
<dbReference type="RefSeq" id="WP_007207837.1">
    <property type="nucleotide sequence ID" value="NZ_GL622241.1"/>
</dbReference>
<dbReference type="Proteomes" id="UP000010296">
    <property type="component" value="Unassembled WGS sequence"/>
</dbReference>
<reference evidence="1 2" key="1">
    <citation type="submission" date="2010-12" db="EMBL/GenBank/DDBJ databases">
        <authorList>
            <person name="Muzny D."/>
            <person name="Qin X."/>
            <person name="Deng J."/>
            <person name="Jiang H."/>
            <person name="Liu Y."/>
            <person name="Qu J."/>
            <person name="Song X.-Z."/>
            <person name="Zhang L."/>
            <person name="Thornton R."/>
            <person name="Coyle M."/>
            <person name="Francisco L."/>
            <person name="Jackson L."/>
            <person name="Javaid M."/>
            <person name="Korchina V."/>
            <person name="Kovar C."/>
            <person name="Mata R."/>
            <person name="Mathew T."/>
            <person name="Ngo R."/>
            <person name="Nguyen L."/>
            <person name="Nguyen N."/>
            <person name="Okwuonu G."/>
            <person name="Ongeri F."/>
            <person name="Pham C."/>
            <person name="Simmons D."/>
            <person name="Wilczek-Boney K."/>
            <person name="Hale W."/>
            <person name="Jakkamsetti A."/>
            <person name="Pham P."/>
            <person name="Ruth R."/>
            <person name="San Lucas F."/>
            <person name="Warren J."/>
            <person name="Zhang J."/>
            <person name="Zhao Z."/>
            <person name="Zhou C."/>
            <person name="Zhu D."/>
            <person name="Lee S."/>
            <person name="Bess C."/>
            <person name="Blankenburg K."/>
            <person name="Forbes L."/>
            <person name="Fu Q."/>
            <person name="Gubbala S."/>
            <person name="Hirani K."/>
            <person name="Jayaseelan J.C."/>
            <person name="Lara F."/>
            <person name="Munidasa M."/>
            <person name="Palculict T."/>
            <person name="Patil S."/>
            <person name="Pu L.-L."/>
            <person name="Saada N."/>
            <person name="Tang L."/>
            <person name="Weissenberger G."/>
            <person name="Zhu Y."/>
            <person name="Hemphill L."/>
            <person name="Shang Y."/>
            <person name="Youmans B."/>
            <person name="Ayvaz T."/>
            <person name="Ross M."/>
            <person name="Santibanez J."/>
            <person name="Aqrawi P."/>
            <person name="Gross S."/>
            <person name="Joshi V."/>
            <person name="Fowler G."/>
            <person name="Nazareth L."/>
            <person name="Reid J."/>
            <person name="Worley K."/>
            <person name="Petrosino J."/>
            <person name="Highlander S."/>
            <person name="Gibbs R."/>
        </authorList>
    </citation>
    <scope>NUCLEOTIDE SEQUENCE [LARGE SCALE GENOMIC DNA]</scope>
    <source>
        <strain evidence="2">DSM 15952 / CCUG 50447 / LMG 22039 / TP 1.5</strain>
    </source>
</reference>
<dbReference type="InterPro" id="IPR036390">
    <property type="entry name" value="WH_DNA-bd_sf"/>
</dbReference>
<dbReference type="InterPro" id="IPR036388">
    <property type="entry name" value="WH-like_DNA-bd_sf"/>
</dbReference>
<keyword evidence="2" id="KW-1185">Reference proteome</keyword>
<dbReference type="OrthoDB" id="2294204at2"/>
<dbReference type="EMBL" id="AEPV01000029">
    <property type="protein sequence ID" value="EFU74339.1"/>
    <property type="molecule type" value="Genomic_DNA"/>
</dbReference>
<accession>E6LEM6</accession>
<dbReference type="eggNOG" id="ENOG503095X">
    <property type="taxonomic scope" value="Bacteria"/>
</dbReference>
<comment type="caution">
    <text evidence="1">The sequence shown here is derived from an EMBL/GenBank/DDBJ whole genome shotgun (WGS) entry which is preliminary data.</text>
</comment>
<dbReference type="SUPFAM" id="SSF46785">
    <property type="entry name" value="Winged helix' DNA-binding domain"/>
    <property type="match status" value="1"/>
</dbReference>
<organism evidence="1 2">
    <name type="scientific">Enterococcus italicus (strain DSM 15952 / CCUG 50447 / LMG 22039 / TP 1.5)</name>
    <dbReference type="NCBI Taxonomy" id="888064"/>
    <lineage>
        <taxon>Bacteria</taxon>
        <taxon>Bacillati</taxon>
        <taxon>Bacillota</taxon>
        <taxon>Bacilli</taxon>
        <taxon>Lactobacillales</taxon>
        <taxon>Enterococcaceae</taxon>
        <taxon>Enterococcus</taxon>
    </lineage>
</organism>
<sequence>MQELTIIEQSVLELIPRGGAVKRSASEIASLVGLERRDIQAVVNRLVKKGVPIVAKRDGRYIERGYYIATTEEERTKGLISLKRQQKDTEERIKLVEHADLKNWENNLKRAVSE</sequence>
<dbReference type="Gene3D" id="1.10.10.10">
    <property type="entry name" value="Winged helix-like DNA-binding domain superfamily/Winged helix DNA-binding domain"/>
    <property type="match status" value="1"/>
</dbReference>
<protein>
    <recommendedName>
        <fullName evidence="3">Helix-turn-helix type 11 domain-containing protein</fullName>
    </recommendedName>
</protein>